<keyword evidence="3" id="KW-1185">Reference proteome</keyword>
<feature type="domain" description="SCP" evidence="1">
    <location>
        <begin position="17"/>
        <end position="138"/>
    </location>
</feature>
<dbReference type="KEGG" id="mhk:DFR87_04410"/>
<evidence type="ECO:0000313" key="2">
    <source>
        <dbReference type="EMBL" id="AWR99057.1"/>
    </source>
</evidence>
<reference evidence="3" key="2">
    <citation type="submission" date="2020-03" db="EMBL/GenBank/DDBJ databases">
        <title>Complete Genome Sequences of Extremely Thermoacidophilic, Metal-Mobilizing Type-Strain Members of the Archaeal Family Sulfolobaceae: Acidianus brierleyi DSM-1651T, Acidianus sulfidivorans DSM-18786T, Metallosphaera hakonensis DSM-7519T, and Metallosphaera prunae DSM-10039T.</title>
        <authorList>
            <person name="Counts J.A."/>
            <person name="Kelly R.M."/>
        </authorList>
    </citation>
    <scope>NUCLEOTIDE SEQUENCE [LARGE SCALE GENOMIC DNA]</scope>
    <source>
        <strain evidence="3">HO1-1</strain>
    </source>
</reference>
<name>A0A2U9IT22_9CREN</name>
<reference evidence="3" key="3">
    <citation type="submission" date="2020-03" db="EMBL/GenBank/DDBJ databases">
        <title>Sequencing and Assembly of Multiple Reported Metal-Biooxidizing Members of the Extremely Thermoacidophilic Archaeal Family Sulfolobaceae.</title>
        <authorList>
            <person name="Counts J.A."/>
            <person name="Kelly R.M."/>
        </authorList>
    </citation>
    <scope>NUCLEOTIDE SEQUENCE [LARGE SCALE GENOMIC DNA]</scope>
    <source>
        <strain evidence="3">HO1-1</strain>
    </source>
</reference>
<accession>A0A2U9IT22</accession>
<dbReference type="EMBL" id="CP029287">
    <property type="protein sequence ID" value="AWR99057.1"/>
    <property type="molecule type" value="Genomic_DNA"/>
</dbReference>
<dbReference type="Gene3D" id="3.40.33.10">
    <property type="entry name" value="CAP"/>
    <property type="match status" value="1"/>
</dbReference>
<protein>
    <recommendedName>
        <fullName evidence="1">SCP domain-containing protein</fullName>
    </recommendedName>
</protein>
<dbReference type="InterPro" id="IPR035940">
    <property type="entry name" value="CAP_sf"/>
</dbReference>
<organism evidence="2 3">
    <name type="scientific">Metallosphaera hakonensis JCM 8857 = DSM 7519</name>
    <dbReference type="NCBI Taxonomy" id="1293036"/>
    <lineage>
        <taxon>Archaea</taxon>
        <taxon>Thermoproteota</taxon>
        <taxon>Thermoprotei</taxon>
        <taxon>Sulfolobales</taxon>
        <taxon>Sulfolobaceae</taxon>
        <taxon>Metallosphaera</taxon>
    </lineage>
</organism>
<dbReference type="Pfam" id="PF00188">
    <property type="entry name" value="CAP"/>
    <property type="match status" value="1"/>
</dbReference>
<proteinExistence type="predicted"/>
<evidence type="ECO:0000313" key="3">
    <source>
        <dbReference type="Proteomes" id="UP000247586"/>
    </source>
</evidence>
<sequence length="270" mass="31164">MSPLYLGGNELFFREILDFVNELRSKHGVPPVRYASTGVAQFRAEYMLRERLFSHYDREGIPPFYYFARFGNPFYAEEAIGYVQSNHIQGRGLEMLRKVIIDMVYHDEESGWGHRDTLLDPCFNYGDVGVAMDNNHIYLDITMVSAWIHWSFPPSVRGNVFTAEGKVYTMVPSQVLIYDSVVDRSNVNRHYYDLGNLKAMVLPPNYYAKDVDVIRPLTWSLTRDMKLKFPLPQGHLLSVLILGKDSRSFNWTPMSNKQRGLCGLLVHPVI</sequence>
<dbReference type="Proteomes" id="UP000247586">
    <property type="component" value="Chromosome"/>
</dbReference>
<dbReference type="STRING" id="1293036.GCA_001315825_01165"/>
<dbReference type="AlphaFoldDB" id="A0A2U9IT22"/>
<dbReference type="InterPro" id="IPR014044">
    <property type="entry name" value="CAP_dom"/>
</dbReference>
<dbReference type="SUPFAM" id="SSF55797">
    <property type="entry name" value="PR-1-like"/>
    <property type="match status" value="1"/>
</dbReference>
<reference evidence="2 3" key="1">
    <citation type="submission" date="2018-05" db="EMBL/GenBank/DDBJ databases">
        <title>Complete Genome Sequences of Extremely Thermoacidophilic, Metal-Mobilizing Type-Strain Members of the Archaeal Family Sulfolobaceae: Acidianus brierleyi DSM-1651T, Acidianus sulfidivorans DSM-18786T, Metallosphaera hakonensis DSM-7519T, and Metallosphaera prunae DSM-10039T.</title>
        <authorList>
            <person name="Counts J.A."/>
            <person name="Kelly R.M."/>
        </authorList>
    </citation>
    <scope>NUCLEOTIDE SEQUENCE [LARGE SCALE GENOMIC DNA]</scope>
    <source>
        <strain evidence="2 3">HO1-1</strain>
    </source>
</reference>
<evidence type="ECO:0000259" key="1">
    <source>
        <dbReference type="Pfam" id="PF00188"/>
    </source>
</evidence>
<gene>
    <name evidence="2" type="ORF">DFR87_04410</name>
</gene>
<dbReference type="CDD" id="cd05379">
    <property type="entry name" value="CAP_bacterial"/>
    <property type="match status" value="1"/>
</dbReference>